<sequence length="240" mass="24699">MKRLLIPALIALAAGCSDNNSNSNPRPDETTPPEPEPVVNAIFEVGVVNLTNGQPLSPIALALHDDSFAAFAVGAPASAGLELLAEGGDNSQLLEEVEGRVEASGEAPLGPGGEETFVLELDGDDVSDLHLSVVSMLVNTNDAFTALNGVDVSAMEVGDTWMVNAVAYDAGTEADSEAAGTIPGPADGGEGFNAARDDAADQVTMHSGVVTSDDGLPTSVLTQMHRFDNPVARFTVTRTQ</sequence>
<dbReference type="NCBIfam" id="NF038123">
    <property type="entry name" value="NF038123_dom"/>
    <property type="match status" value="1"/>
</dbReference>
<comment type="caution">
    <text evidence="2">The sequence shown here is derived from an EMBL/GenBank/DDBJ whole genome shotgun (WGS) entry which is preliminary data.</text>
</comment>
<dbReference type="EMBL" id="SRLE01000002">
    <property type="protein sequence ID" value="TGD75716.1"/>
    <property type="molecule type" value="Genomic_DNA"/>
</dbReference>
<dbReference type="RefSeq" id="WP_135440968.1">
    <property type="nucleotide sequence ID" value="NZ_SRLE01000002.1"/>
</dbReference>
<keyword evidence="3" id="KW-1185">Reference proteome</keyword>
<protein>
    <submittedName>
        <fullName evidence="2">Uncharacterized protein</fullName>
    </submittedName>
</protein>
<dbReference type="InterPro" id="IPR009465">
    <property type="entry name" value="Spondin_N"/>
</dbReference>
<dbReference type="Proteomes" id="UP000298050">
    <property type="component" value="Unassembled WGS sequence"/>
</dbReference>
<accession>A0A4Z0M8J7</accession>
<gene>
    <name evidence="2" type="ORF">E4634_02220</name>
</gene>
<evidence type="ECO:0000256" key="1">
    <source>
        <dbReference type="SAM" id="MobiDB-lite"/>
    </source>
</evidence>
<organism evidence="2 3">
    <name type="scientific">Mangrovimicrobium sediminis</name>
    <dbReference type="NCBI Taxonomy" id="2562682"/>
    <lineage>
        <taxon>Bacteria</taxon>
        <taxon>Pseudomonadati</taxon>
        <taxon>Pseudomonadota</taxon>
        <taxon>Gammaproteobacteria</taxon>
        <taxon>Cellvibrionales</taxon>
        <taxon>Halieaceae</taxon>
        <taxon>Mangrovimicrobium</taxon>
    </lineage>
</organism>
<dbReference type="Gene3D" id="2.60.40.2130">
    <property type="entry name" value="F-spondin domain"/>
    <property type="match status" value="1"/>
</dbReference>
<dbReference type="InterPro" id="IPR038678">
    <property type="entry name" value="Spondin_N_sf"/>
</dbReference>
<dbReference type="PROSITE" id="PS51257">
    <property type="entry name" value="PROKAR_LIPOPROTEIN"/>
    <property type="match status" value="1"/>
</dbReference>
<proteinExistence type="predicted"/>
<reference evidence="2 3" key="1">
    <citation type="submission" date="2019-04" db="EMBL/GenBank/DDBJ databases">
        <title>Taxonomy of novel Haliea sp. from mangrove soil of West Coast of India.</title>
        <authorList>
            <person name="Verma A."/>
            <person name="Kumar P."/>
            <person name="Krishnamurthi S."/>
        </authorList>
    </citation>
    <scope>NUCLEOTIDE SEQUENCE [LARGE SCALE GENOMIC DNA]</scope>
    <source>
        <strain evidence="2 3">SAOS-164</strain>
    </source>
</reference>
<evidence type="ECO:0000313" key="2">
    <source>
        <dbReference type="EMBL" id="TGD75716.1"/>
    </source>
</evidence>
<name>A0A4Z0M8J7_9GAMM</name>
<feature type="region of interest" description="Disordered" evidence="1">
    <location>
        <begin position="17"/>
        <end position="36"/>
    </location>
</feature>
<dbReference type="AlphaFoldDB" id="A0A4Z0M8J7"/>
<dbReference type="OrthoDB" id="5188840at2"/>
<evidence type="ECO:0000313" key="3">
    <source>
        <dbReference type="Proteomes" id="UP000298050"/>
    </source>
</evidence>